<sequence>MIFDIAKTVSYLDTLIDSDISSIFSLCIPFRVSILQGCVFQNLAGVCLTNLGDLCG</sequence>
<gene>
    <name evidence="1" type="primary">ORF98610</name>
</gene>
<reference evidence="1" key="1">
    <citation type="submission" date="2014-12" db="EMBL/GenBank/DDBJ databases">
        <title>Insight into the proteome of Arion vulgaris.</title>
        <authorList>
            <person name="Aradska J."/>
            <person name="Bulat T."/>
            <person name="Smidak R."/>
            <person name="Sarate P."/>
            <person name="Gangsoo J."/>
            <person name="Sialana F."/>
            <person name="Bilban M."/>
            <person name="Lubec G."/>
        </authorList>
    </citation>
    <scope>NUCLEOTIDE SEQUENCE</scope>
    <source>
        <tissue evidence="1">Skin</tissue>
    </source>
</reference>
<organism evidence="1">
    <name type="scientific">Arion vulgaris</name>
    <dbReference type="NCBI Taxonomy" id="1028688"/>
    <lineage>
        <taxon>Eukaryota</taxon>
        <taxon>Metazoa</taxon>
        <taxon>Spiralia</taxon>
        <taxon>Lophotrochozoa</taxon>
        <taxon>Mollusca</taxon>
        <taxon>Gastropoda</taxon>
        <taxon>Heterobranchia</taxon>
        <taxon>Euthyneura</taxon>
        <taxon>Panpulmonata</taxon>
        <taxon>Eupulmonata</taxon>
        <taxon>Stylommatophora</taxon>
        <taxon>Helicina</taxon>
        <taxon>Arionoidea</taxon>
        <taxon>Arionidae</taxon>
        <taxon>Arion</taxon>
    </lineage>
</organism>
<dbReference type="AlphaFoldDB" id="A0A0B7A826"/>
<feature type="non-terminal residue" evidence="1">
    <location>
        <position position="56"/>
    </location>
</feature>
<protein>
    <submittedName>
        <fullName evidence="1">Uncharacterized protein</fullName>
    </submittedName>
</protein>
<evidence type="ECO:0000313" key="1">
    <source>
        <dbReference type="EMBL" id="CEK76130.1"/>
    </source>
</evidence>
<accession>A0A0B7A826</accession>
<dbReference type="EMBL" id="HACG01029265">
    <property type="protein sequence ID" value="CEK76130.1"/>
    <property type="molecule type" value="Transcribed_RNA"/>
</dbReference>
<proteinExistence type="predicted"/>
<name>A0A0B7A826_9EUPU</name>